<feature type="region of interest" description="Disordered" evidence="1">
    <location>
        <begin position="27"/>
        <end position="61"/>
    </location>
</feature>
<feature type="compositionally biased region" description="Basic and acidic residues" evidence="1">
    <location>
        <begin position="100"/>
        <end position="136"/>
    </location>
</feature>
<organism evidence="3 4">
    <name type="scientific">Exophiala spinifera</name>
    <dbReference type="NCBI Taxonomy" id="91928"/>
    <lineage>
        <taxon>Eukaryota</taxon>
        <taxon>Fungi</taxon>
        <taxon>Dikarya</taxon>
        <taxon>Ascomycota</taxon>
        <taxon>Pezizomycotina</taxon>
        <taxon>Eurotiomycetes</taxon>
        <taxon>Chaetothyriomycetidae</taxon>
        <taxon>Chaetothyriales</taxon>
        <taxon>Herpotrichiellaceae</taxon>
        <taxon>Exophiala</taxon>
    </lineage>
</organism>
<dbReference type="HOGENOM" id="CLU_1619021_0_0_1"/>
<protein>
    <submittedName>
        <fullName evidence="3">Uncharacterized protein</fullName>
    </submittedName>
</protein>
<evidence type="ECO:0000313" key="4">
    <source>
        <dbReference type="Proteomes" id="UP000053328"/>
    </source>
</evidence>
<dbReference type="GeneID" id="27331396"/>
<dbReference type="EMBL" id="KN847494">
    <property type="protein sequence ID" value="KIW17122.1"/>
    <property type="molecule type" value="Genomic_DNA"/>
</dbReference>
<keyword evidence="4" id="KW-1185">Reference proteome</keyword>
<keyword evidence="2" id="KW-0472">Membrane</keyword>
<proteinExistence type="predicted"/>
<evidence type="ECO:0000313" key="3">
    <source>
        <dbReference type="EMBL" id="KIW17122.1"/>
    </source>
</evidence>
<evidence type="ECO:0000256" key="1">
    <source>
        <dbReference type="SAM" id="MobiDB-lite"/>
    </source>
</evidence>
<evidence type="ECO:0000256" key="2">
    <source>
        <dbReference type="SAM" id="Phobius"/>
    </source>
</evidence>
<reference evidence="3 4" key="1">
    <citation type="submission" date="2015-01" db="EMBL/GenBank/DDBJ databases">
        <title>The Genome Sequence of Exophiala spinifera CBS89968.</title>
        <authorList>
            <consortium name="The Broad Institute Genomics Platform"/>
            <person name="Cuomo C."/>
            <person name="de Hoog S."/>
            <person name="Gorbushina A."/>
            <person name="Stielow B."/>
            <person name="Teixiera M."/>
            <person name="Abouelleil A."/>
            <person name="Chapman S.B."/>
            <person name="Priest M."/>
            <person name="Young S.K."/>
            <person name="Wortman J."/>
            <person name="Nusbaum C."/>
            <person name="Birren B."/>
        </authorList>
    </citation>
    <scope>NUCLEOTIDE SEQUENCE [LARGE SCALE GENOMIC DNA]</scope>
    <source>
        <strain evidence="3 4">CBS 89968</strain>
    </source>
</reference>
<gene>
    <name evidence="3" type="ORF">PV08_04313</name>
</gene>
<dbReference type="AlphaFoldDB" id="A0A0D1ZWR5"/>
<name>A0A0D1ZWR5_9EURO</name>
<keyword evidence="2" id="KW-0812">Transmembrane</keyword>
<dbReference type="OrthoDB" id="4119698at2759"/>
<dbReference type="RefSeq" id="XP_016237338.1">
    <property type="nucleotide sequence ID" value="XM_016378661.1"/>
</dbReference>
<accession>A0A0D1ZWR5</accession>
<dbReference type="Proteomes" id="UP000053328">
    <property type="component" value="Unassembled WGS sequence"/>
</dbReference>
<feature type="region of interest" description="Disordered" evidence="1">
    <location>
        <begin position="89"/>
        <end position="136"/>
    </location>
</feature>
<keyword evidence="2" id="KW-1133">Transmembrane helix</keyword>
<feature type="transmembrane region" description="Helical" evidence="2">
    <location>
        <begin position="67"/>
        <end position="85"/>
    </location>
</feature>
<dbReference type="VEuPathDB" id="FungiDB:PV08_04313"/>
<feature type="region of interest" description="Disordered" evidence="1">
    <location>
        <begin position="1"/>
        <end position="20"/>
    </location>
</feature>
<sequence length="136" mass="15507">MASVLRRSLPTPAPAQGQGQARLLRTVETPQRHVQPRRPLQYTPIRTYGDKAEASSSTPAHDPLARIPLYILGAAAVFFPFYYYVHSGKPPRSEQATVEQLRRERGTEHEYRDPRDTPIKTLERKKKAEEIKSSKN</sequence>